<dbReference type="Pfam" id="PF02575">
    <property type="entry name" value="YbaB_DNA_bd"/>
    <property type="match status" value="1"/>
</dbReference>
<dbReference type="PANTHER" id="PTHR33449:SF1">
    <property type="entry name" value="NUCLEOID-ASSOCIATED PROTEIN YBAB"/>
    <property type="match status" value="1"/>
</dbReference>
<organism evidence="4 5">
    <name type="scientific">Facklamia miroungae</name>
    <dbReference type="NCBI Taxonomy" id="120956"/>
    <lineage>
        <taxon>Bacteria</taxon>
        <taxon>Bacillati</taxon>
        <taxon>Bacillota</taxon>
        <taxon>Bacilli</taxon>
        <taxon>Lactobacillales</taxon>
        <taxon>Aerococcaceae</taxon>
        <taxon>Facklamia</taxon>
    </lineage>
</organism>
<dbReference type="PIRSF" id="PIRSF004555">
    <property type="entry name" value="UCP004555"/>
    <property type="match status" value="1"/>
</dbReference>
<protein>
    <recommendedName>
        <fullName evidence="2">Nucleoid-associated protein SAMN05421791_10485</fullName>
    </recommendedName>
</protein>
<dbReference type="SUPFAM" id="SSF82607">
    <property type="entry name" value="YbaB-like"/>
    <property type="match status" value="1"/>
</dbReference>
<feature type="region of interest" description="Disordered" evidence="3">
    <location>
        <begin position="1"/>
        <end position="21"/>
    </location>
</feature>
<evidence type="ECO:0000256" key="1">
    <source>
        <dbReference type="ARBA" id="ARBA00023125"/>
    </source>
</evidence>
<dbReference type="HAMAP" id="MF_00274">
    <property type="entry name" value="DNA_YbaB_EbfC"/>
    <property type="match status" value="1"/>
</dbReference>
<evidence type="ECO:0000313" key="5">
    <source>
        <dbReference type="Proteomes" id="UP000199708"/>
    </source>
</evidence>
<sequence>MMPNMGNMMKQVQKMQKEMEKTQKELEAKEFVVEDAQQLVKVVMNGKKEIKELTLKPELVDPEDIEMLQDLVLATVNEAIQEVEQTTQDQMGQFTKGLNLPF</sequence>
<comment type="function">
    <text evidence="2">Binds to DNA and alters its conformation. May be involved in regulation of gene expression, nucleoid organization and DNA protection.</text>
</comment>
<evidence type="ECO:0000256" key="3">
    <source>
        <dbReference type="SAM" id="MobiDB-lite"/>
    </source>
</evidence>
<dbReference type="EMBL" id="FNCK01000004">
    <property type="protein sequence ID" value="SDG24369.1"/>
    <property type="molecule type" value="Genomic_DNA"/>
</dbReference>
<dbReference type="InterPro" id="IPR036894">
    <property type="entry name" value="YbaB-like_sf"/>
</dbReference>
<gene>
    <name evidence="4" type="ORF">SAMN05421791_10485</name>
</gene>
<dbReference type="GO" id="GO:0043590">
    <property type="term" value="C:bacterial nucleoid"/>
    <property type="evidence" value="ECO:0007669"/>
    <property type="project" value="UniProtKB-UniRule"/>
</dbReference>
<keyword evidence="2" id="KW-0963">Cytoplasm</keyword>
<dbReference type="NCBIfam" id="TIGR00103">
    <property type="entry name" value="DNA_YbaB_EbfC"/>
    <property type="match status" value="1"/>
</dbReference>
<proteinExistence type="inferred from homology"/>
<dbReference type="Gene3D" id="3.30.1310.10">
    <property type="entry name" value="Nucleoid-associated protein YbaB-like domain"/>
    <property type="match status" value="1"/>
</dbReference>
<dbReference type="Proteomes" id="UP000199708">
    <property type="component" value="Unassembled WGS sequence"/>
</dbReference>
<dbReference type="PANTHER" id="PTHR33449">
    <property type="entry name" value="NUCLEOID-ASSOCIATED PROTEIN YBAB"/>
    <property type="match status" value="1"/>
</dbReference>
<reference evidence="4 5" key="1">
    <citation type="submission" date="2016-10" db="EMBL/GenBank/DDBJ databases">
        <authorList>
            <person name="de Groot N.N."/>
        </authorList>
    </citation>
    <scope>NUCLEOTIDE SEQUENCE [LARGE SCALE GENOMIC DNA]</scope>
    <source>
        <strain evidence="4 5">ATCC BAA-466</strain>
    </source>
</reference>
<keyword evidence="1 2" id="KW-0238">DNA-binding</keyword>
<dbReference type="InterPro" id="IPR004401">
    <property type="entry name" value="YbaB/EbfC"/>
</dbReference>
<comment type="similarity">
    <text evidence="2">Belongs to the YbaB/EbfC family.</text>
</comment>
<dbReference type="STRING" id="120956.SAMN05421791_10485"/>
<comment type="subcellular location">
    <subcellularLocation>
        <location evidence="2">Cytoplasm</location>
        <location evidence="2">Nucleoid</location>
    </subcellularLocation>
</comment>
<dbReference type="GO" id="GO:0005829">
    <property type="term" value="C:cytosol"/>
    <property type="evidence" value="ECO:0007669"/>
    <property type="project" value="TreeGrafter"/>
</dbReference>
<dbReference type="AlphaFoldDB" id="A0A1G7SPL1"/>
<keyword evidence="5" id="KW-1185">Reference proteome</keyword>
<evidence type="ECO:0000313" key="4">
    <source>
        <dbReference type="EMBL" id="SDG24369.1"/>
    </source>
</evidence>
<dbReference type="GO" id="GO:0003677">
    <property type="term" value="F:DNA binding"/>
    <property type="evidence" value="ECO:0007669"/>
    <property type="project" value="UniProtKB-UniRule"/>
</dbReference>
<name>A0A1G7SPL1_9LACT</name>
<accession>A0A1G7SPL1</accession>
<evidence type="ECO:0000256" key="2">
    <source>
        <dbReference type="HAMAP-Rule" id="MF_00274"/>
    </source>
</evidence>
<comment type="subunit">
    <text evidence="2">Homodimer.</text>
</comment>